<keyword evidence="4" id="KW-0804">Transcription</keyword>
<dbReference type="EMBL" id="CP097160">
    <property type="protein sequence ID" value="UQN15629.1"/>
    <property type="molecule type" value="Genomic_DNA"/>
</dbReference>
<evidence type="ECO:0000313" key="6">
    <source>
        <dbReference type="EMBL" id="UQN15629.1"/>
    </source>
</evidence>
<evidence type="ECO:0000256" key="4">
    <source>
        <dbReference type="ARBA" id="ARBA00023163"/>
    </source>
</evidence>
<organism evidence="6">
    <name type="scientific">Gulosibacter sediminis</name>
    <dbReference type="NCBI Taxonomy" id="1729695"/>
    <lineage>
        <taxon>Bacteria</taxon>
        <taxon>Bacillati</taxon>
        <taxon>Actinomycetota</taxon>
        <taxon>Actinomycetes</taxon>
        <taxon>Micrococcales</taxon>
        <taxon>Microbacteriaceae</taxon>
        <taxon>Gulosibacter</taxon>
    </lineage>
</organism>
<dbReference type="InterPro" id="IPR036388">
    <property type="entry name" value="WH-like_DNA-bd_sf"/>
</dbReference>
<name>A0ABY4N0R2_9MICO</name>
<dbReference type="Gene3D" id="1.10.10.10">
    <property type="entry name" value="Winged helix-like DNA-binding domain superfamily/Winged helix DNA-binding domain"/>
    <property type="match status" value="1"/>
</dbReference>
<gene>
    <name evidence="6" type="ORF">M3M28_04020</name>
</gene>
<evidence type="ECO:0000256" key="2">
    <source>
        <dbReference type="ARBA" id="ARBA00023015"/>
    </source>
</evidence>
<dbReference type="InterPro" id="IPR005119">
    <property type="entry name" value="LysR_subst-bd"/>
</dbReference>
<dbReference type="Pfam" id="PF00126">
    <property type="entry name" value="HTH_1"/>
    <property type="match status" value="1"/>
</dbReference>
<evidence type="ECO:0000256" key="1">
    <source>
        <dbReference type="ARBA" id="ARBA00009437"/>
    </source>
</evidence>
<keyword evidence="2" id="KW-0805">Transcription regulation</keyword>
<feature type="domain" description="HTH lysR-type" evidence="5">
    <location>
        <begin position="9"/>
        <end position="66"/>
    </location>
</feature>
<comment type="similarity">
    <text evidence="1">Belongs to the LysR transcriptional regulatory family.</text>
</comment>
<dbReference type="PANTHER" id="PTHR30346:SF0">
    <property type="entry name" value="HCA OPERON TRANSCRIPTIONAL ACTIVATOR HCAR"/>
    <property type="match status" value="1"/>
</dbReference>
<dbReference type="SUPFAM" id="SSF46785">
    <property type="entry name" value="Winged helix' DNA-binding domain"/>
    <property type="match status" value="1"/>
</dbReference>
<dbReference type="InterPro" id="IPR036390">
    <property type="entry name" value="WH_DNA-bd_sf"/>
</dbReference>
<dbReference type="Pfam" id="PF03466">
    <property type="entry name" value="LysR_substrate"/>
    <property type="match status" value="1"/>
</dbReference>
<dbReference type="PANTHER" id="PTHR30346">
    <property type="entry name" value="TRANSCRIPTIONAL DUAL REGULATOR HCAR-RELATED"/>
    <property type="match status" value="1"/>
</dbReference>
<protein>
    <submittedName>
        <fullName evidence="6">LysR family transcriptional regulator</fullName>
    </submittedName>
</protein>
<reference evidence="6" key="1">
    <citation type="submission" date="2022-05" db="EMBL/GenBank/DDBJ databases">
        <title>Complete genome sequence of toluene-degrading Gulosibacter sediminis strain ACHW.36C.</title>
        <authorList>
            <person name="Wai A.C."/>
            <person name="Lai G.K."/>
            <person name="Griffin S.D."/>
            <person name="Leung F.C."/>
        </authorList>
    </citation>
    <scope>NUCLEOTIDE SEQUENCE [LARGE SCALE GENOMIC DNA]</scope>
    <source>
        <strain evidence="6">ACHW.36C</strain>
    </source>
</reference>
<dbReference type="PRINTS" id="PR00039">
    <property type="entry name" value="HTHLYSR"/>
</dbReference>
<proteinExistence type="inferred from homology"/>
<accession>A0ABY4N0R2</accession>
<dbReference type="PROSITE" id="PS50931">
    <property type="entry name" value="HTH_LYSR"/>
    <property type="match status" value="1"/>
</dbReference>
<dbReference type="Gene3D" id="3.40.190.10">
    <property type="entry name" value="Periplasmic binding protein-like II"/>
    <property type="match status" value="2"/>
</dbReference>
<dbReference type="SUPFAM" id="SSF53850">
    <property type="entry name" value="Periplasmic binding protein-like II"/>
    <property type="match status" value="1"/>
</dbReference>
<keyword evidence="3" id="KW-0238">DNA-binding</keyword>
<evidence type="ECO:0000256" key="3">
    <source>
        <dbReference type="ARBA" id="ARBA00023125"/>
    </source>
</evidence>
<sequence>MDVFGPDRLELRHLQHFVAVVDAGSFTSAAQQLDVSQAAVSRNISSLERALGVQLLVRNSRSVRLTTPGTRILPRARATLASVDELLREAASGADTVLLGHAWSSFGARTQAFQRRWQREHPGTTLRLVHHNLANGGLGQGLCDIAVVRDPVSFGPWPHALIGYERRFAVLSSDDPWARRRSVKWDELRERTLLVDRASGTTHAGLWDGEPKPRVLPTGGMDDWLAMIAAGEGTGVSSEATAAQYRREGITYRPIRDAPPISVHLIWGTQDAHPLTPALVALAIDLYRDSLALQPGAS</sequence>
<dbReference type="InterPro" id="IPR000847">
    <property type="entry name" value="LysR_HTH_N"/>
</dbReference>
<evidence type="ECO:0000259" key="5">
    <source>
        <dbReference type="PROSITE" id="PS50931"/>
    </source>
</evidence>